<evidence type="ECO:0000256" key="2">
    <source>
        <dbReference type="ARBA" id="ARBA00006679"/>
    </source>
</evidence>
<evidence type="ECO:0000256" key="1">
    <source>
        <dbReference type="ARBA" id="ARBA00004651"/>
    </source>
</evidence>
<dbReference type="InterPro" id="IPR032808">
    <property type="entry name" value="DoxX"/>
</dbReference>
<accession>A0A2S7SXG6</accession>
<evidence type="ECO:0000256" key="4">
    <source>
        <dbReference type="ARBA" id="ARBA00022692"/>
    </source>
</evidence>
<gene>
    <name evidence="8" type="ORF">CJD36_005785</name>
</gene>
<reference evidence="8 9" key="1">
    <citation type="submission" date="2018-01" db="EMBL/GenBank/DDBJ databases">
        <title>A novel member of the phylum Bacteroidetes isolated from glacier ice.</title>
        <authorList>
            <person name="Liu Q."/>
            <person name="Xin Y.-H."/>
        </authorList>
    </citation>
    <scope>NUCLEOTIDE SEQUENCE [LARGE SCALE GENOMIC DNA]</scope>
    <source>
        <strain evidence="8 9">RB1R16</strain>
    </source>
</reference>
<dbReference type="Proteomes" id="UP000239872">
    <property type="component" value="Unassembled WGS sequence"/>
</dbReference>
<sequence>MALFSQLGNYRNAGLFIMRTGIGAMMIFHGLPKIAHPEKWAGLGEAMGSLHIHFWPTFWGFVAALTETVGGLFSILGLWFRLVSLFMIFLFMVASLHHFNTGGDLGEASHAIELGFVYIGFLFLGPGKFSVDKG</sequence>
<evidence type="ECO:0000313" key="8">
    <source>
        <dbReference type="EMBL" id="PQJ11311.1"/>
    </source>
</evidence>
<organism evidence="8 9">
    <name type="scientific">Flavipsychrobacter stenotrophus</name>
    <dbReference type="NCBI Taxonomy" id="2077091"/>
    <lineage>
        <taxon>Bacteria</taxon>
        <taxon>Pseudomonadati</taxon>
        <taxon>Bacteroidota</taxon>
        <taxon>Chitinophagia</taxon>
        <taxon>Chitinophagales</taxon>
        <taxon>Chitinophagaceae</taxon>
        <taxon>Flavipsychrobacter</taxon>
    </lineage>
</organism>
<dbReference type="OrthoDB" id="9813193at2"/>
<keyword evidence="6 7" id="KW-0472">Membrane</keyword>
<dbReference type="EMBL" id="PPSL01000002">
    <property type="protein sequence ID" value="PQJ11311.1"/>
    <property type="molecule type" value="Genomic_DNA"/>
</dbReference>
<dbReference type="PANTHER" id="PTHR33452:SF1">
    <property type="entry name" value="INNER MEMBRANE PROTEIN YPHA-RELATED"/>
    <property type="match status" value="1"/>
</dbReference>
<protein>
    <submittedName>
        <fullName evidence="8">DoxX family protein</fullName>
    </submittedName>
</protein>
<name>A0A2S7SXG6_9BACT</name>
<feature type="transmembrane region" description="Helical" evidence="7">
    <location>
        <begin position="52"/>
        <end position="73"/>
    </location>
</feature>
<dbReference type="Pfam" id="PF07681">
    <property type="entry name" value="DoxX"/>
    <property type="match status" value="1"/>
</dbReference>
<keyword evidence="9" id="KW-1185">Reference proteome</keyword>
<feature type="transmembrane region" description="Helical" evidence="7">
    <location>
        <begin position="12"/>
        <end position="32"/>
    </location>
</feature>
<keyword evidence="5 7" id="KW-1133">Transmembrane helix</keyword>
<evidence type="ECO:0000256" key="7">
    <source>
        <dbReference type="SAM" id="Phobius"/>
    </source>
</evidence>
<evidence type="ECO:0000256" key="3">
    <source>
        <dbReference type="ARBA" id="ARBA00022475"/>
    </source>
</evidence>
<comment type="similarity">
    <text evidence="2">Belongs to the DoxX family.</text>
</comment>
<comment type="subcellular location">
    <subcellularLocation>
        <location evidence="1">Cell membrane</location>
        <topology evidence="1">Multi-pass membrane protein</topology>
    </subcellularLocation>
</comment>
<feature type="transmembrane region" description="Helical" evidence="7">
    <location>
        <begin position="78"/>
        <end position="99"/>
    </location>
</feature>
<evidence type="ECO:0000313" key="9">
    <source>
        <dbReference type="Proteomes" id="UP000239872"/>
    </source>
</evidence>
<keyword evidence="4 7" id="KW-0812">Transmembrane</keyword>
<feature type="transmembrane region" description="Helical" evidence="7">
    <location>
        <begin position="111"/>
        <end position="131"/>
    </location>
</feature>
<dbReference type="InterPro" id="IPR051907">
    <property type="entry name" value="DoxX-like_oxidoreductase"/>
</dbReference>
<dbReference type="PANTHER" id="PTHR33452">
    <property type="entry name" value="OXIDOREDUCTASE CATD-RELATED"/>
    <property type="match status" value="1"/>
</dbReference>
<dbReference type="RefSeq" id="WP_105038190.1">
    <property type="nucleotide sequence ID" value="NZ_PPSL01000002.1"/>
</dbReference>
<dbReference type="GO" id="GO:0005886">
    <property type="term" value="C:plasma membrane"/>
    <property type="evidence" value="ECO:0007669"/>
    <property type="project" value="UniProtKB-SubCell"/>
</dbReference>
<dbReference type="AlphaFoldDB" id="A0A2S7SXG6"/>
<comment type="caution">
    <text evidence="8">The sequence shown here is derived from an EMBL/GenBank/DDBJ whole genome shotgun (WGS) entry which is preliminary data.</text>
</comment>
<proteinExistence type="inferred from homology"/>
<evidence type="ECO:0000256" key="6">
    <source>
        <dbReference type="ARBA" id="ARBA00023136"/>
    </source>
</evidence>
<keyword evidence="3" id="KW-1003">Cell membrane</keyword>
<evidence type="ECO:0000256" key="5">
    <source>
        <dbReference type="ARBA" id="ARBA00022989"/>
    </source>
</evidence>